<comment type="caution">
    <text evidence="2">The sequence shown here is derived from an EMBL/GenBank/DDBJ whole genome shotgun (WGS) entry which is preliminary data.</text>
</comment>
<dbReference type="SUPFAM" id="SSF53300">
    <property type="entry name" value="vWA-like"/>
    <property type="match status" value="1"/>
</dbReference>
<dbReference type="Gene3D" id="3.40.50.410">
    <property type="entry name" value="von Willebrand factor, type A domain"/>
    <property type="match status" value="1"/>
</dbReference>
<dbReference type="InterPro" id="IPR002035">
    <property type="entry name" value="VWF_A"/>
</dbReference>
<accession>A0ABX0NYP8</accession>
<gene>
    <name evidence="2" type="ORF">F2P45_23280</name>
</gene>
<reference evidence="2 3" key="1">
    <citation type="submission" date="2019-10" db="EMBL/GenBank/DDBJ databases">
        <title>Taxonomy of Antarctic Massilia spp.: description of Massilia rubra sp. nov., Massilia aquatica sp. nov., Massilia mucilaginosa sp. nov., Massilia frigida sp. nov. isolated from streams, lakes and regoliths.</title>
        <authorList>
            <person name="Holochova P."/>
            <person name="Sedlacek I."/>
            <person name="Kralova S."/>
            <person name="Maslanova I."/>
            <person name="Busse H.-J."/>
            <person name="Stankova E."/>
            <person name="Vrbovska V."/>
            <person name="Kovarovic V."/>
            <person name="Bartak M."/>
            <person name="Svec P."/>
            <person name="Pantucek R."/>
        </authorList>
    </citation>
    <scope>NUCLEOTIDE SEQUENCE [LARGE SCALE GENOMIC DNA]</scope>
    <source>
        <strain evidence="2 3">CCM 8733</strain>
    </source>
</reference>
<protein>
    <recommendedName>
        <fullName evidence="1">VWFA domain-containing protein</fullName>
    </recommendedName>
</protein>
<dbReference type="PROSITE" id="PS50234">
    <property type="entry name" value="VWFA"/>
    <property type="match status" value="1"/>
</dbReference>
<name>A0ABX0NYP8_9BURK</name>
<sequence length="578" mass="58585">MMNAQSYADKAAALAAQRYRLKSPMTIDSQQLAQPASCAPLHCFTVVDAADANGRAYTVMFDQHGVELNGAADRAPELRRLFERARSVLHTADAVPLAPVTINPASNVLTLDPGQVLDETITVTIPKSAAAVKADVYFLADSTGSMGAILGAVQAGSANVLAALNGLGVGLAYGVGNYKDFGSGDPYGFQHQLSPTNAAPAVSAALNAWSASGGADGPEAALFALDRLAEAPGGAIGWRAGSKRIIVWFGDAPSHDPICGAVSGAPAAVTEASATAKLVAEDITVLAISTANPGLDGDPTAGAVNYVAQCGAPGGTPGQATRISGATGGALAIGINAGTIVDTIIDLVTGAVGTIQNVKLVPSASVAPFVTSIVPAGGYGPLAGDQEHVLTFRVRFTGLACAAEDQVITGTLDVLADSSIVASKKVQITVPACAVTYAVKFLCGVQPDCGCECVPVQAGAYATEINIHNYSLKPVVLRKRFVPLVLAGAPAGREPRAAAPRAEERMQLPAQAATMDDCCRIMERLLGAAPAGTTPLTIGILEITASAAVAVTAVYTTSATQAGGGVSIRVEQITPSRH</sequence>
<dbReference type="EMBL" id="WHJH01000036">
    <property type="protein sequence ID" value="NHZ91904.1"/>
    <property type="molecule type" value="Genomic_DNA"/>
</dbReference>
<dbReference type="Proteomes" id="UP000609726">
    <property type="component" value="Unassembled WGS sequence"/>
</dbReference>
<dbReference type="Pfam" id="PF24909">
    <property type="entry name" value="vWA_SIBA-E"/>
    <property type="match status" value="1"/>
</dbReference>
<feature type="domain" description="VWFA" evidence="1">
    <location>
        <begin position="135"/>
        <end position="292"/>
    </location>
</feature>
<evidence type="ECO:0000313" key="3">
    <source>
        <dbReference type="Proteomes" id="UP000609726"/>
    </source>
</evidence>
<proteinExistence type="predicted"/>
<organism evidence="2 3">
    <name type="scientific">Massilia mucilaginosa</name>
    <dbReference type="NCBI Taxonomy" id="2609282"/>
    <lineage>
        <taxon>Bacteria</taxon>
        <taxon>Pseudomonadati</taxon>
        <taxon>Pseudomonadota</taxon>
        <taxon>Betaproteobacteria</taxon>
        <taxon>Burkholderiales</taxon>
        <taxon>Oxalobacteraceae</taxon>
        <taxon>Telluria group</taxon>
        <taxon>Massilia</taxon>
    </lineage>
</organism>
<evidence type="ECO:0000259" key="1">
    <source>
        <dbReference type="PROSITE" id="PS50234"/>
    </source>
</evidence>
<evidence type="ECO:0000313" key="2">
    <source>
        <dbReference type="EMBL" id="NHZ91904.1"/>
    </source>
</evidence>
<dbReference type="InterPro" id="IPR036465">
    <property type="entry name" value="vWFA_dom_sf"/>
</dbReference>
<keyword evidence="3" id="KW-1185">Reference proteome</keyword>